<comment type="similarity">
    <text evidence="1">In the N-terminal section; belongs to the CRISPR-associated nuclease Cas3-HD family.</text>
</comment>
<organism evidence="11 12">
    <name type="scientific">Ligilactobacillus ruminis DPC 6832</name>
    <dbReference type="NCBI Taxonomy" id="1402208"/>
    <lineage>
        <taxon>Bacteria</taxon>
        <taxon>Bacillati</taxon>
        <taxon>Bacillota</taxon>
        <taxon>Bacilli</taxon>
        <taxon>Lactobacillales</taxon>
        <taxon>Lactobacillaceae</taxon>
        <taxon>Ligilactobacillus</taxon>
    </lineage>
</organism>
<dbReference type="CDD" id="cd09641">
    <property type="entry name" value="Cas3''_I"/>
    <property type="match status" value="1"/>
</dbReference>
<evidence type="ECO:0000256" key="9">
    <source>
        <dbReference type="ARBA" id="ARBA00023118"/>
    </source>
</evidence>
<gene>
    <name evidence="11" type="ORF">LRN_0902</name>
</gene>
<dbReference type="GO" id="GO:0004518">
    <property type="term" value="F:nuclease activity"/>
    <property type="evidence" value="ECO:0007669"/>
    <property type="project" value="UniProtKB-KW"/>
</dbReference>
<evidence type="ECO:0000259" key="10">
    <source>
        <dbReference type="PROSITE" id="PS51643"/>
    </source>
</evidence>
<dbReference type="InterPro" id="IPR050547">
    <property type="entry name" value="DEAD_box_RNA_helicases"/>
</dbReference>
<keyword evidence="7" id="KW-0347">Helicase</keyword>
<dbReference type="GO" id="GO:0046872">
    <property type="term" value="F:metal ion binding"/>
    <property type="evidence" value="ECO:0007669"/>
    <property type="project" value="UniProtKB-KW"/>
</dbReference>
<evidence type="ECO:0000256" key="6">
    <source>
        <dbReference type="ARBA" id="ARBA00022801"/>
    </source>
</evidence>
<reference evidence="11 12" key="1">
    <citation type="journal article" date="2015" name="BMC Microbiol.">
        <title>Lactobacillus ruminis strains cluster according to their mammalian gut source.</title>
        <authorList>
            <person name="O' Donnell M.M."/>
            <person name="Harris H.M."/>
            <person name="Lynch D.B."/>
            <person name="Ross R.P."/>
            <person name="O'Toole P.W."/>
        </authorList>
    </citation>
    <scope>NUCLEOTIDE SEQUENCE [LARGE SCALE GENOMIC DNA]</scope>
    <source>
        <strain evidence="11 12">DPC 6832</strain>
    </source>
</reference>
<keyword evidence="4" id="KW-0479">Metal-binding</keyword>
<name>A0A837DVH8_9LACO</name>
<dbReference type="NCBIfam" id="TIGR01587">
    <property type="entry name" value="cas3_core"/>
    <property type="match status" value="1"/>
</dbReference>
<dbReference type="Proteomes" id="UP000031011">
    <property type="component" value="Unassembled WGS sequence"/>
</dbReference>
<protein>
    <submittedName>
        <fullName evidence="11">CRISPR-associated helicase Cas3</fullName>
    </submittedName>
</protein>
<dbReference type="PANTHER" id="PTHR47963">
    <property type="entry name" value="DEAD-BOX ATP-DEPENDENT RNA HELICASE 47, MITOCHONDRIAL"/>
    <property type="match status" value="1"/>
</dbReference>
<dbReference type="GO" id="GO:0016787">
    <property type="term" value="F:hydrolase activity"/>
    <property type="evidence" value="ECO:0007669"/>
    <property type="project" value="UniProtKB-KW"/>
</dbReference>
<dbReference type="SMART" id="SM00487">
    <property type="entry name" value="DEXDc"/>
    <property type="match status" value="1"/>
</dbReference>
<evidence type="ECO:0000256" key="4">
    <source>
        <dbReference type="ARBA" id="ARBA00022723"/>
    </source>
</evidence>
<dbReference type="EMBL" id="AWYA01000076">
    <property type="protein sequence ID" value="KIC04887.1"/>
    <property type="molecule type" value="Genomic_DNA"/>
</dbReference>
<dbReference type="GO" id="GO:0003723">
    <property type="term" value="F:RNA binding"/>
    <property type="evidence" value="ECO:0007669"/>
    <property type="project" value="TreeGrafter"/>
</dbReference>
<evidence type="ECO:0000313" key="12">
    <source>
        <dbReference type="Proteomes" id="UP000031011"/>
    </source>
</evidence>
<accession>A0A837DVH8</accession>
<dbReference type="Gene3D" id="1.10.3210.30">
    <property type="match status" value="1"/>
</dbReference>
<dbReference type="InterPro" id="IPR054712">
    <property type="entry name" value="Cas3-like_dom"/>
</dbReference>
<keyword evidence="3" id="KW-0540">Nuclease</keyword>
<keyword evidence="8" id="KW-0067">ATP-binding</keyword>
<evidence type="ECO:0000256" key="3">
    <source>
        <dbReference type="ARBA" id="ARBA00022722"/>
    </source>
</evidence>
<dbReference type="InterPro" id="IPR011545">
    <property type="entry name" value="DEAD/DEAH_box_helicase_dom"/>
</dbReference>
<dbReference type="Pfam" id="PF00270">
    <property type="entry name" value="DEAD"/>
    <property type="match status" value="1"/>
</dbReference>
<dbReference type="InterPro" id="IPR006483">
    <property type="entry name" value="CRISPR-assoc_Cas3_HD"/>
</dbReference>
<keyword evidence="9" id="KW-0051">Antiviral defense</keyword>
<dbReference type="SUPFAM" id="SSF52540">
    <property type="entry name" value="P-loop containing nucleoside triphosphate hydrolases"/>
    <property type="match status" value="1"/>
</dbReference>
<dbReference type="InterPro" id="IPR006474">
    <property type="entry name" value="Helicase_Cas3_CRISPR-ass_core"/>
</dbReference>
<dbReference type="PANTHER" id="PTHR47963:SF9">
    <property type="entry name" value="CRISPR-ASSOCIATED ENDONUCLEASE_HELICASE CAS3"/>
    <property type="match status" value="1"/>
</dbReference>
<dbReference type="PROSITE" id="PS51643">
    <property type="entry name" value="HD_CAS3"/>
    <property type="match status" value="1"/>
</dbReference>
<dbReference type="AlphaFoldDB" id="A0A837DVH8"/>
<evidence type="ECO:0000256" key="7">
    <source>
        <dbReference type="ARBA" id="ARBA00022806"/>
    </source>
</evidence>
<dbReference type="GO" id="GO:0003724">
    <property type="term" value="F:RNA helicase activity"/>
    <property type="evidence" value="ECO:0007669"/>
    <property type="project" value="TreeGrafter"/>
</dbReference>
<evidence type="ECO:0000313" key="11">
    <source>
        <dbReference type="EMBL" id="KIC04887.1"/>
    </source>
</evidence>
<evidence type="ECO:0000256" key="8">
    <source>
        <dbReference type="ARBA" id="ARBA00022840"/>
    </source>
</evidence>
<proteinExistence type="inferred from homology"/>
<evidence type="ECO:0000256" key="2">
    <source>
        <dbReference type="ARBA" id="ARBA00009046"/>
    </source>
</evidence>
<dbReference type="InterPro" id="IPR014001">
    <property type="entry name" value="Helicase_ATP-bd"/>
</dbReference>
<comment type="similarity">
    <text evidence="2">In the central section; belongs to the CRISPR-associated helicase Cas3 family.</text>
</comment>
<feature type="domain" description="HD Cas3-type" evidence="10">
    <location>
        <begin position="5"/>
        <end position="195"/>
    </location>
</feature>
<dbReference type="InterPro" id="IPR038257">
    <property type="entry name" value="CRISPR-assoc_Cas3_HD_sf"/>
</dbReference>
<dbReference type="Gene3D" id="3.40.50.300">
    <property type="entry name" value="P-loop containing nucleotide triphosphate hydrolases"/>
    <property type="match status" value="2"/>
</dbReference>
<dbReference type="Pfam" id="PF22590">
    <property type="entry name" value="Cas3-like_C_2"/>
    <property type="match status" value="1"/>
</dbReference>
<sequence length="770" mass="89959">MEYLAKSSGETIVDHTKELLKRLAILKKLYPNALKNDGWRLLEIACKYHDLGKMNRKFQSKLLEGKSKIEGEIPHALLSISMLPFDELEEEFDDEQIRALTYSIALHHARDFSEITESNYDNEIELVRKEEDKFPFYLLGLKRDSEFEKKAVGRFYERIIVQNEYFDLDARLSSSDPEYDYFVILKGFLNRIDYAASGGYDIESPGRINFADRIKKYHKDKNDDFEWNELQKWTVEHNDDSIVFVAQTGMGKTEAALRWAGNNKTFFVLPLRSAINAIFDRVRTQAFGSKDESNEYLSILYSDMSNKVIDNFREKNNVNITNYKEYVERSRQLSQQLTISTIDQIFSFVYHYQGFEAKVATLSYSKVIVDEIQMYSPNLLAYIIYGLKIIQKYGGKFCIMTATLAPFIVDLMKEKGLKYKLPEKEKPFLDKKLNRRHKVKIFHYELDIDKVMEIYRKFDGNILIVCNTVNKAMQVYDALFEHIGNDVHMIHSRFIARDRKKKEIEIQKFSNDHLKGIWIGTQVIEASLDIDFDVLFTELSELNGLFQRMGRCYRRRNYVGDEYNVYVYDGGEKNPSGIHGGGRTVVHYGMYKLSKNAINNIDGYLSEEEKIDLINNVYTTKKIKESDVANDYIEEVKNTISYLESGADDAIDRRSVMKKFRDIDSIQCMPYSVYESNRMSIKDKISFLNDYYKGKNKSKDYLDKKIEYSNYLDQLTVAVPTYIVYEVENIYKVIEVGKRNIIILSKGFNYSFDKGLSLSKNIDDEDSNVW</sequence>
<dbReference type="GO" id="GO:0051607">
    <property type="term" value="P:defense response to virus"/>
    <property type="evidence" value="ECO:0007669"/>
    <property type="project" value="UniProtKB-KW"/>
</dbReference>
<evidence type="ECO:0000256" key="1">
    <source>
        <dbReference type="ARBA" id="ARBA00006847"/>
    </source>
</evidence>
<comment type="caution">
    <text evidence="11">The sequence shown here is derived from an EMBL/GenBank/DDBJ whole genome shotgun (WGS) entry which is preliminary data.</text>
</comment>
<dbReference type="GO" id="GO:0005524">
    <property type="term" value="F:ATP binding"/>
    <property type="evidence" value="ECO:0007669"/>
    <property type="project" value="UniProtKB-KW"/>
</dbReference>
<dbReference type="InterPro" id="IPR027417">
    <property type="entry name" value="P-loop_NTPase"/>
</dbReference>
<dbReference type="NCBIfam" id="TIGR01596">
    <property type="entry name" value="cas3_HD"/>
    <property type="match status" value="1"/>
</dbReference>
<keyword evidence="5" id="KW-0547">Nucleotide-binding</keyword>
<keyword evidence="6" id="KW-0378">Hydrolase</keyword>
<evidence type="ECO:0000256" key="5">
    <source>
        <dbReference type="ARBA" id="ARBA00022741"/>
    </source>
</evidence>
<dbReference type="Pfam" id="PF18019">
    <property type="entry name" value="Cas3_HD"/>
    <property type="match status" value="1"/>
</dbReference>